<feature type="region of interest" description="Disordered" evidence="1">
    <location>
        <begin position="290"/>
        <end position="318"/>
    </location>
</feature>
<dbReference type="AlphaFoldDB" id="A0A165BRW8"/>
<keyword evidence="3" id="KW-1185">Reference proteome</keyword>
<gene>
    <name evidence="2" type="ORF">EXIGLDRAFT_731712</name>
</gene>
<evidence type="ECO:0000313" key="3">
    <source>
        <dbReference type="Proteomes" id="UP000077266"/>
    </source>
</evidence>
<reference evidence="2 3" key="1">
    <citation type="journal article" date="2016" name="Mol. Biol. Evol.">
        <title>Comparative Genomics of Early-Diverging Mushroom-Forming Fungi Provides Insights into the Origins of Lignocellulose Decay Capabilities.</title>
        <authorList>
            <person name="Nagy L.G."/>
            <person name="Riley R."/>
            <person name="Tritt A."/>
            <person name="Adam C."/>
            <person name="Daum C."/>
            <person name="Floudas D."/>
            <person name="Sun H."/>
            <person name="Yadav J.S."/>
            <person name="Pangilinan J."/>
            <person name="Larsson K.H."/>
            <person name="Matsuura K."/>
            <person name="Barry K."/>
            <person name="Labutti K."/>
            <person name="Kuo R."/>
            <person name="Ohm R.A."/>
            <person name="Bhattacharya S.S."/>
            <person name="Shirouzu T."/>
            <person name="Yoshinaga Y."/>
            <person name="Martin F.M."/>
            <person name="Grigoriev I.V."/>
            <person name="Hibbett D.S."/>
        </authorList>
    </citation>
    <scope>NUCLEOTIDE SEQUENCE [LARGE SCALE GENOMIC DNA]</scope>
    <source>
        <strain evidence="2 3">HHB12029</strain>
    </source>
</reference>
<organism evidence="2 3">
    <name type="scientific">Exidia glandulosa HHB12029</name>
    <dbReference type="NCBI Taxonomy" id="1314781"/>
    <lineage>
        <taxon>Eukaryota</taxon>
        <taxon>Fungi</taxon>
        <taxon>Dikarya</taxon>
        <taxon>Basidiomycota</taxon>
        <taxon>Agaricomycotina</taxon>
        <taxon>Agaricomycetes</taxon>
        <taxon>Auriculariales</taxon>
        <taxon>Exidiaceae</taxon>
        <taxon>Exidia</taxon>
    </lineage>
</organism>
<name>A0A165BRW8_EXIGL</name>
<feature type="compositionally biased region" description="Basic and acidic residues" evidence="1">
    <location>
        <begin position="21"/>
        <end position="32"/>
    </location>
</feature>
<dbReference type="InParanoid" id="A0A165BRW8"/>
<dbReference type="Proteomes" id="UP000077266">
    <property type="component" value="Unassembled WGS sequence"/>
</dbReference>
<accession>A0A165BRW8</accession>
<protein>
    <submittedName>
        <fullName evidence="2">Uncharacterized protein</fullName>
    </submittedName>
</protein>
<proteinExistence type="predicted"/>
<feature type="region of interest" description="Disordered" evidence="1">
    <location>
        <begin position="427"/>
        <end position="450"/>
    </location>
</feature>
<sequence length="450" mass="49650">MCLLITKCDDPKRPRLEPSEHAVRLAKPDGRRAARRAPPSATAATFTATAAMFADTLPPVVGCGCIWMASEDDPTWPCPQHILLHSSLLTRALLPLPTTRRTPASPPTSRPSRLIDALDLDALTYDWLPKLPAFSIVEAIDKYAVAVRDDPTAYEPVPQTKYPTCKQISSVQAAMVDEIRDEYLAAMVWAKDSGALWRRPKRDSDPATTYNTLRKERADEEAHLKEWSYFFADPVKPPLIAIENVDDWYDKMDIHDEATPGTSSVGRNVQFSKNRLPFPNAPLIQAPSTLTPAKLTGTTAASASRASKRAREDDVDEPNMGLVARADHPQVATPPNATGQGIGSASASHVPEQTVVRAAPAVPSPVARVAVHRARGLRAPPNPGEPHEQVERFCNEQYPCTRFAPKEWTLYCDPCWQDPTRRAQWHNEKSLENHKKRCQAAPLPPGLQNA</sequence>
<dbReference type="EMBL" id="KV426414">
    <property type="protein sequence ID" value="KZV81134.1"/>
    <property type="molecule type" value="Genomic_DNA"/>
</dbReference>
<evidence type="ECO:0000256" key="1">
    <source>
        <dbReference type="SAM" id="MobiDB-lite"/>
    </source>
</evidence>
<feature type="region of interest" description="Disordered" evidence="1">
    <location>
        <begin position="21"/>
        <end position="40"/>
    </location>
</feature>
<evidence type="ECO:0000313" key="2">
    <source>
        <dbReference type="EMBL" id="KZV81134.1"/>
    </source>
</evidence>
<feature type="compositionally biased region" description="Polar residues" evidence="1">
    <location>
        <begin position="290"/>
        <end position="299"/>
    </location>
</feature>